<evidence type="ECO:0000256" key="3">
    <source>
        <dbReference type="ARBA" id="ARBA00010763"/>
    </source>
</evidence>
<dbReference type="Pfam" id="PF03453">
    <property type="entry name" value="MoeA_N"/>
    <property type="match status" value="1"/>
</dbReference>
<dbReference type="CDD" id="cd00887">
    <property type="entry name" value="MoeA"/>
    <property type="match status" value="1"/>
</dbReference>
<dbReference type="Pfam" id="PF00994">
    <property type="entry name" value="MoCF_biosynth"/>
    <property type="match status" value="1"/>
</dbReference>
<evidence type="ECO:0000259" key="7">
    <source>
        <dbReference type="SMART" id="SM00852"/>
    </source>
</evidence>
<gene>
    <name evidence="8" type="primary">moeA2</name>
    <name evidence="8" type="ordered locus">HNE_1574</name>
</gene>
<keyword evidence="6" id="KW-0500">Molybdenum</keyword>
<dbReference type="InterPro" id="IPR036688">
    <property type="entry name" value="MoeA_C_domain_IV_sf"/>
</dbReference>
<dbReference type="InterPro" id="IPR001453">
    <property type="entry name" value="MoaB/Mog_dom"/>
</dbReference>
<dbReference type="GO" id="GO:0006777">
    <property type="term" value="P:Mo-molybdopterin cofactor biosynthetic process"/>
    <property type="evidence" value="ECO:0007669"/>
    <property type="project" value="UniProtKB-UniRule"/>
</dbReference>
<dbReference type="KEGG" id="hne:HNE_1574"/>
<reference evidence="8 9" key="1">
    <citation type="journal article" date="2006" name="J. Bacteriol.">
        <title>Comparative genomic evidence for a close relationship between the dimorphic prosthecate bacteria Hyphomonas neptunium and Caulobacter crescentus.</title>
        <authorList>
            <person name="Badger J.H."/>
            <person name="Hoover T.R."/>
            <person name="Brun Y.V."/>
            <person name="Weiner R.M."/>
            <person name="Laub M.T."/>
            <person name="Alexandre G."/>
            <person name="Mrazek J."/>
            <person name="Ren Q."/>
            <person name="Paulsen I.T."/>
            <person name="Nelson K.E."/>
            <person name="Khouri H.M."/>
            <person name="Radune D."/>
            <person name="Sosa J."/>
            <person name="Dodson R.J."/>
            <person name="Sullivan S.A."/>
            <person name="Rosovitz M.J."/>
            <person name="Madupu R."/>
            <person name="Brinkac L.M."/>
            <person name="Durkin A.S."/>
            <person name="Daugherty S.C."/>
            <person name="Kothari S.P."/>
            <person name="Giglio M.G."/>
            <person name="Zhou L."/>
            <person name="Haft D.H."/>
            <person name="Selengut J.D."/>
            <person name="Davidsen T.M."/>
            <person name="Yang Q."/>
            <person name="Zafar N."/>
            <person name="Ward N.L."/>
        </authorList>
    </citation>
    <scope>NUCLEOTIDE SEQUENCE [LARGE SCALE GENOMIC DNA]</scope>
    <source>
        <strain evidence="8 9">ATCC 15444</strain>
    </source>
</reference>
<dbReference type="GO" id="GO:0061599">
    <property type="term" value="F:molybdopterin molybdotransferase activity"/>
    <property type="evidence" value="ECO:0007669"/>
    <property type="project" value="UniProtKB-UniRule"/>
</dbReference>
<comment type="catalytic activity">
    <reaction evidence="5">
        <text>adenylyl-molybdopterin + molybdate = Mo-molybdopterin + AMP + H(+)</text>
        <dbReference type="Rhea" id="RHEA:35047"/>
        <dbReference type="ChEBI" id="CHEBI:15378"/>
        <dbReference type="ChEBI" id="CHEBI:36264"/>
        <dbReference type="ChEBI" id="CHEBI:62727"/>
        <dbReference type="ChEBI" id="CHEBI:71302"/>
        <dbReference type="ChEBI" id="CHEBI:456215"/>
        <dbReference type="EC" id="2.10.1.1"/>
    </reaction>
</comment>
<dbReference type="SMART" id="SM00852">
    <property type="entry name" value="MoCF_biosynth"/>
    <property type="match status" value="1"/>
</dbReference>
<organism evidence="8 9">
    <name type="scientific">Hyphomonas neptunium (strain ATCC 15444)</name>
    <dbReference type="NCBI Taxonomy" id="228405"/>
    <lineage>
        <taxon>Bacteria</taxon>
        <taxon>Pseudomonadati</taxon>
        <taxon>Pseudomonadota</taxon>
        <taxon>Alphaproteobacteria</taxon>
        <taxon>Hyphomonadales</taxon>
        <taxon>Hyphomonadaceae</taxon>
        <taxon>Hyphomonas</taxon>
    </lineage>
</organism>
<evidence type="ECO:0000313" key="8">
    <source>
        <dbReference type="EMBL" id="ABI76527.1"/>
    </source>
</evidence>
<dbReference type="Gene3D" id="3.40.980.10">
    <property type="entry name" value="MoaB/Mog-like domain"/>
    <property type="match status" value="1"/>
</dbReference>
<evidence type="ECO:0000256" key="4">
    <source>
        <dbReference type="ARBA" id="ARBA00023150"/>
    </source>
</evidence>
<dbReference type="eggNOG" id="COG0303">
    <property type="taxonomic scope" value="Bacteria"/>
</dbReference>
<keyword evidence="6" id="KW-0808">Transferase</keyword>
<dbReference type="Proteomes" id="UP000001959">
    <property type="component" value="Chromosome"/>
</dbReference>
<dbReference type="SUPFAM" id="SSF53218">
    <property type="entry name" value="Molybdenum cofactor biosynthesis proteins"/>
    <property type="match status" value="1"/>
</dbReference>
<dbReference type="InterPro" id="IPR036135">
    <property type="entry name" value="MoeA_linker/N_sf"/>
</dbReference>
<keyword evidence="4 6" id="KW-0501">Molybdenum cofactor biosynthesis</keyword>
<comment type="function">
    <text evidence="1 6">Catalyzes the insertion of molybdate into adenylated molybdopterin with the concomitant release of AMP.</text>
</comment>
<protein>
    <recommendedName>
        <fullName evidence="6">Molybdopterin molybdenumtransferase</fullName>
        <ecNumber evidence="6">2.10.1.1</ecNumber>
    </recommendedName>
</protein>
<comment type="cofactor">
    <cofactor evidence="6">
        <name>Mg(2+)</name>
        <dbReference type="ChEBI" id="CHEBI:18420"/>
    </cofactor>
</comment>
<dbReference type="SUPFAM" id="SSF63867">
    <property type="entry name" value="MoeA C-terminal domain-like"/>
    <property type="match status" value="1"/>
</dbReference>
<dbReference type="Gene3D" id="2.170.190.11">
    <property type="entry name" value="Molybdopterin biosynthesis moea protein, domain 3"/>
    <property type="match status" value="1"/>
</dbReference>
<dbReference type="AlphaFoldDB" id="Q0C1V9"/>
<dbReference type="Pfam" id="PF03454">
    <property type="entry name" value="MoeA_C"/>
    <property type="match status" value="1"/>
</dbReference>
<keyword evidence="9" id="KW-1185">Reference proteome</keyword>
<dbReference type="HOGENOM" id="CLU_010186_7_0_5"/>
<dbReference type="InterPro" id="IPR005110">
    <property type="entry name" value="MoeA_linker/N"/>
</dbReference>
<dbReference type="UniPathway" id="UPA00344"/>
<dbReference type="InterPro" id="IPR036425">
    <property type="entry name" value="MoaB/Mog-like_dom_sf"/>
</dbReference>
<evidence type="ECO:0000313" key="9">
    <source>
        <dbReference type="Proteomes" id="UP000001959"/>
    </source>
</evidence>
<dbReference type="PANTHER" id="PTHR10192">
    <property type="entry name" value="MOLYBDOPTERIN BIOSYNTHESIS PROTEIN"/>
    <property type="match status" value="1"/>
</dbReference>
<dbReference type="PANTHER" id="PTHR10192:SF5">
    <property type="entry name" value="GEPHYRIN"/>
    <property type="match status" value="1"/>
</dbReference>
<keyword evidence="6" id="KW-0460">Magnesium</keyword>
<dbReference type="GO" id="GO:0046872">
    <property type="term" value="F:metal ion binding"/>
    <property type="evidence" value="ECO:0007669"/>
    <property type="project" value="UniProtKB-UniRule"/>
</dbReference>
<sequence>MRTRIEALAAIIDIAAPMAPEAVSLGAAHGRVLAVPIHARITQPPAAVSAMDGYAVRQCDANLGNSLRVIGEAPAGRPFTGALGLGEAVRIFTGSVVPRGADHVVIQEDTMRDGDQITVTASQPEPSNIRAAGIDFREGDLLLPAGRLLGAAELAIAAAANHAEVRAYPRPRIAVMANGDELRPPGSALAEGEIICSTPFALEALITSWGGEFVDLGIAPDDPAAIRARIQAADGVDVIIPLGGASVGDHDHMQAAFAEEGLEPVFSKVKLKPGKPTWFGKLHNTYVLGLPGNPASALVCAQLFLKPLIWQLTGRAGNDALVWRRARLTGPLEPPGSRETFLRGAAETEKDGRLTCTPAINQDSSLLRPFLTADLLIHRPANAPAAPEGSIVDCLMIR</sequence>
<dbReference type="GO" id="GO:0005829">
    <property type="term" value="C:cytosol"/>
    <property type="evidence" value="ECO:0007669"/>
    <property type="project" value="TreeGrafter"/>
</dbReference>
<evidence type="ECO:0000256" key="1">
    <source>
        <dbReference type="ARBA" id="ARBA00002901"/>
    </source>
</evidence>
<dbReference type="SUPFAM" id="SSF63882">
    <property type="entry name" value="MoeA N-terminal region -like"/>
    <property type="match status" value="1"/>
</dbReference>
<keyword evidence="6" id="KW-0479">Metal-binding</keyword>
<comment type="similarity">
    <text evidence="3 6">Belongs to the MoeA family.</text>
</comment>
<feature type="domain" description="MoaB/Mog" evidence="7">
    <location>
        <begin position="174"/>
        <end position="311"/>
    </location>
</feature>
<name>Q0C1V9_HYPNA</name>
<accession>Q0C1V9</accession>
<dbReference type="STRING" id="228405.HNE_1574"/>
<dbReference type="EMBL" id="CP000158">
    <property type="protein sequence ID" value="ABI76527.1"/>
    <property type="molecule type" value="Genomic_DNA"/>
</dbReference>
<comment type="pathway">
    <text evidence="2 6">Cofactor biosynthesis; molybdopterin biosynthesis.</text>
</comment>
<dbReference type="Gene3D" id="3.90.105.10">
    <property type="entry name" value="Molybdopterin biosynthesis moea protein, domain 2"/>
    <property type="match status" value="1"/>
</dbReference>
<evidence type="ECO:0000256" key="5">
    <source>
        <dbReference type="ARBA" id="ARBA00047317"/>
    </source>
</evidence>
<dbReference type="Gene3D" id="2.40.340.10">
    <property type="entry name" value="MoeA, C-terminal, domain IV"/>
    <property type="match status" value="1"/>
</dbReference>
<evidence type="ECO:0000256" key="2">
    <source>
        <dbReference type="ARBA" id="ARBA00005046"/>
    </source>
</evidence>
<dbReference type="EC" id="2.10.1.1" evidence="6"/>
<dbReference type="InterPro" id="IPR038987">
    <property type="entry name" value="MoeA-like"/>
</dbReference>
<dbReference type="NCBIfam" id="NF045515">
    <property type="entry name" value="Glp_gephyrin"/>
    <property type="match status" value="1"/>
</dbReference>
<dbReference type="InterPro" id="IPR005111">
    <property type="entry name" value="MoeA_C_domain_IV"/>
</dbReference>
<evidence type="ECO:0000256" key="6">
    <source>
        <dbReference type="RuleBase" id="RU365090"/>
    </source>
</evidence>
<proteinExistence type="inferred from homology"/>